<dbReference type="PROSITE" id="PS50850">
    <property type="entry name" value="MFS"/>
    <property type="match status" value="1"/>
</dbReference>
<evidence type="ECO:0000313" key="11">
    <source>
        <dbReference type="EMBL" id="CCD30000.1"/>
    </source>
</evidence>
<accession>G2JB48</accession>
<evidence type="ECO:0000256" key="5">
    <source>
        <dbReference type="ARBA" id="ARBA00022692"/>
    </source>
</evidence>
<evidence type="ECO:0000256" key="4">
    <source>
        <dbReference type="ARBA" id="ARBA00022475"/>
    </source>
</evidence>
<dbReference type="InterPro" id="IPR036259">
    <property type="entry name" value="MFS_trans_sf"/>
</dbReference>
<dbReference type="eggNOG" id="COG0477">
    <property type="taxonomic scope" value="Bacteria"/>
</dbReference>
<protein>
    <submittedName>
        <fullName evidence="11">Putative Major facilitator family transporter</fullName>
    </submittedName>
</protein>
<comment type="similarity">
    <text evidence="2">Belongs to the major facilitator superfamily. Metabolite:H+ Symporter (MHS) family (TC 2.A.1.6) family.</text>
</comment>
<name>G2JB48_9BURK</name>
<feature type="domain" description="Major facilitator superfamily (MFS) profile" evidence="10">
    <location>
        <begin position="4"/>
        <end position="404"/>
    </location>
</feature>
<evidence type="ECO:0000256" key="8">
    <source>
        <dbReference type="ARBA" id="ARBA00023136"/>
    </source>
</evidence>
<evidence type="ECO:0000256" key="2">
    <source>
        <dbReference type="ARBA" id="ARBA00008240"/>
    </source>
</evidence>
<keyword evidence="5 9" id="KW-0812">Transmembrane</keyword>
<dbReference type="Proteomes" id="UP000054051">
    <property type="component" value="Unassembled WGS sequence"/>
</dbReference>
<comment type="caution">
    <text evidence="11">The sequence shown here is derived from an EMBL/GenBank/DDBJ whole genome shotgun (WGS) entry which is preliminary data.</text>
</comment>
<feature type="transmembrane region" description="Helical" evidence="9">
    <location>
        <begin position="312"/>
        <end position="332"/>
    </location>
</feature>
<feature type="transmembrane region" description="Helical" evidence="9">
    <location>
        <begin position="46"/>
        <end position="68"/>
    </location>
</feature>
<keyword evidence="12" id="KW-1185">Reference proteome</keyword>
<feature type="transmembrane region" description="Helical" evidence="9">
    <location>
        <begin position="141"/>
        <end position="167"/>
    </location>
</feature>
<keyword evidence="8 9" id="KW-0472">Membrane</keyword>
<dbReference type="PROSITE" id="PS00217">
    <property type="entry name" value="SUGAR_TRANSPORT_2"/>
    <property type="match status" value="1"/>
</dbReference>
<proteinExistence type="inferred from homology"/>
<dbReference type="InterPro" id="IPR020846">
    <property type="entry name" value="MFS_dom"/>
</dbReference>
<keyword evidence="7 9" id="KW-1133">Transmembrane helix</keyword>
<organism evidence="11 12">
    <name type="scientific">Candidatus Glomeribacter gigasporarum BEG34</name>
    <dbReference type="NCBI Taxonomy" id="1070319"/>
    <lineage>
        <taxon>Bacteria</taxon>
        <taxon>Pseudomonadati</taxon>
        <taxon>Pseudomonadota</taxon>
        <taxon>Betaproteobacteria</taxon>
        <taxon>Burkholderiales</taxon>
        <taxon>Burkholderiaceae</taxon>
        <taxon>Candidatus Glomeribacter</taxon>
    </lineage>
</organism>
<feature type="transmembrane region" description="Helical" evidence="9">
    <location>
        <begin position="378"/>
        <end position="397"/>
    </location>
</feature>
<feature type="transmembrane region" description="Helical" evidence="9">
    <location>
        <begin position="259"/>
        <end position="282"/>
    </location>
</feature>
<dbReference type="OrthoDB" id="6766492at2"/>
<dbReference type="GO" id="GO:0005886">
    <property type="term" value="C:plasma membrane"/>
    <property type="evidence" value="ECO:0007669"/>
    <property type="project" value="UniProtKB-SubCell"/>
</dbReference>
<dbReference type="GO" id="GO:0015293">
    <property type="term" value="F:symporter activity"/>
    <property type="evidence" value="ECO:0007669"/>
    <property type="project" value="UniProtKB-KW"/>
</dbReference>
<keyword evidence="4" id="KW-1003">Cell membrane</keyword>
<feature type="transmembrane region" description="Helical" evidence="9">
    <location>
        <begin position="7"/>
        <end position="26"/>
    </location>
</feature>
<gene>
    <name evidence="11" type="ORF">CAGGBEG34_360006</name>
</gene>
<dbReference type="STRING" id="1070319.CAGGBEG34_360006"/>
<feature type="transmembrane region" description="Helical" evidence="9">
    <location>
        <begin position="353"/>
        <end position="372"/>
    </location>
</feature>
<keyword evidence="3" id="KW-0813">Transport</keyword>
<dbReference type="Pfam" id="PF07690">
    <property type="entry name" value="MFS_1"/>
    <property type="match status" value="1"/>
</dbReference>
<dbReference type="InterPro" id="IPR051084">
    <property type="entry name" value="H+-coupled_symporters"/>
</dbReference>
<evidence type="ECO:0000256" key="9">
    <source>
        <dbReference type="SAM" id="Phobius"/>
    </source>
</evidence>
<evidence type="ECO:0000256" key="1">
    <source>
        <dbReference type="ARBA" id="ARBA00004651"/>
    </source>
</evidence>
<keyword evidence="6" id="KW-0769">Symport</keyword>
<feature type="transmembrane region" description="Helical" evidence="9">
    <location>
        <begin position="224"/>
        <end position="247"/>
    </location>
</feature>
<evidence type="ECO:0000256" key="3">
    <source>
        <dbReference type="ARBA" id="ARBA00022448"/>
    </source>
</evidence>
<evidence type="ECO:0000256" key="7">
    <source>
        <dbReference type="ARBA" id="ARBA00022989"/>
    </source>
</evidence>
<dbReference type="Gene3D" id="1.20.1250.20">
    <property type="entry name" value="MFS general substrate transporter like domains"/>
    <property type="match status" value="2"/>
</dbReference>
<dbReference type="RefSeq" id="WP_006683088.1">
    <property type="nucleotide sequence ID" value="NZ_CAFB01000054.1"/>
</dbReference>
<reference evidence="11 12" key="1">
    <citation type="submission" date="2011-08" db="EMBL/GenBank/DDBJ databases">
        <title>The genome of the obligate endobacterium of an arbuscular mycorrhizal fungus reveals an interphylum network of nutritional interactions.</title>
        <authorList>
            <person name="Ghignone S."/>
            <person name="Salvioli A."/>
            <person name="Anca I."/>
            <person name="Lumini E."/>
            <person name="Ortu G."/>
            <person name="Petiti L."/>
            <person name="Cruveiller S."/>
            <person name="Bianciotto V."/>
            <person name="Piffanelli P."/>
            <person name="Lanfranco L."/>
            <person name="Bonfante P."/>
        </authorList>
    </citation>
    <scope>NUCLEOTIDE SEQUENCE [LARGE SCALE GENOMIC DNA]</scope>
    <source>
        <strain evidence="11 12">BEG34</strain>
    </source>
</reference>
<dbReference type="InterPro" id="IPR005829">
    <property type="entry name" value="Sugar_transporter_CS"/>
</dbReference>
<dbReference type="AlphaFoldDB" id="G2JB48"/>
<evidence type="ECO:0000313" key="12">
    <source>
        <dbReference type="Proteomes" id="UP000054051"/>
    </source>
</evidence>
<dbReference type="PANTHER" id="PTHR43528">
    <property type="entry name" value="ALPHA-KETOGLUTARATE PERMEASE"/>
    <property type="match status" value="1"/>
</dbReference>
<sequence length="407" mass="45315">MRHLLKIGLVANIFEWYEFTVYAYLADVIGSLFFSAENSGGKLIQVFAIFAVGYFARPLGSLFFGMMGDRIGRTTPLKRSLIMMAVPTVLIGCLPTYQHIGLLAPILLLILRCIQGFAMGGELPLNGCYLFEASSDNSKSLLCSIATTSMNIGVLFASFTAFLLFSVFDRHTILAWAWRLPFLLGLPMTVAINNMRYAIREPPLKSKSPLDSAWRVLKQPFMKAIPLVSWLTVFGFVLVVWMPSYLIHFLNYPPSLARLIHTFMLIALVPLGLAAGAIAHFWGYQRLIKFGVVTTIILTYPLWIGLQSVTFGRALATLLLLAVVLSSINGIIMETLARQFPNFVRCRGMNLAYTLPVVFLGGTTPLICTWMIQKTGLLMFPAFYIMFFGLLALPAAWRLKPIENALA</sequence>
<dbReference type="SUPFAM" id="SSF103473">
    <property type="entry name" value="MFS general substrate transporter"/>
    <property type="match status" value="1"/>
</dbReference>
<dbReference type="InterPro" id="IPR011701">
    <property type="entry name" value="MFS"/>
</dbReference>
<feature type="transmembrane region" description="Helical" evidence="9">
    <location>
        <begin position="287"/>
        <end position="306"/>
    </location>
</feature>
<evidence type="ECO:0000256" key="6">
    <source>
        <dbReference type="ARBA" id="ARBA00022847"/>
    </source>
</evidence>
<dbReference type="EMBL" id="CAFB01000054">
    <property type="protein sequence ID" value="CCD30000.1"/>
    <property type="molecule type" value="Genomic_DNA"/>
</dbReference>
<dbReference type="PANTHER" id="PTHR43528:SF1">
    <property type="entry name" value="ALPHA-KETOGLUTARATE PERMEASE"/>
    <property type="match status" value="1"/>
</dbReference>
<comment type="subcellular location">
    <subcellularLocation>
        <location evidence="1">Cell membrane</location>
        <topology evidence="1">Multi-pass membrane protein</topology>
    </subcellularLocation>
</comment>
<evidence type="ECO:0000259" key="10">
    <source>
        <dbReference type="PROSITE" id="PS50850"/>
    </source>
</evidence>